<comment type="caution">
    <text evidence="2">The sequence shown here is derived from an EMBL/GenBank/DDBJ whole genome shotgun (WGS) entry which is preliminary data.</text>
</comment>
<keyword evidence="1" id="KW-1133">Transmembrane helix</keyword>
<evidence type="ECO:0000313" key="2">
    <source>
        <dbReference type="EMBL" id="PST81750.1"/>
    </source>
</evidence>
<keyword evidence="3" id="KW-1185">Reference proteome</keyword>
<protein>
    <submittedName>
        <fullName evidence="2">Uncharacterized protein</fullName>
    </submittedName>
</protein>
<dbReference type="Proteomes" id="UP000240912">
    <property type="component" value="Unassembled WGS sequence"/>
</dbReference>
<sequence>MRISPFNVLAAAVVVFAGWSLFSGGGVEFSIWRALLLIVLLFIFFVVDLVFRQRLRSSKRLWIIEITLIILAVIFILIFNAGW</sequence>
<organism evidence="2 3">
    <name type="scientific">Pedobacter yulinensis</name>
    <dbReference type="NCBI Taxonomy" id="2126353"/>
    <lineage>
        <taxon>Bacteria</taxon>
        <taxon>Pseudomonadati</taxon>
        <taxon>Bacteroidota</taxon>
        <taxon>Sphingobacteriia</taxon>
        <taxon>Sphingobacteriales</taxon>
        <taxon>Sphingobacteriaceae</taxon>
        <taxon>Pedobacter</taxon>
    </lineage>
</organism>
<gene>
    <name evidence="2" type="ORF">C7T94_17930</name>
</gene>
<dbReference type="EMBL" id="PYLS01000008">
    <property type="protein sequence ID" value="PST81750.1"/>
    <property type="molecule type" value="Genomic_DNA"/>
</dbReference>
<dbReference type="AlphaFoldDB" id="A0A2T3HH39"/>
<evidence type="ECO:0000313" key="3">
    <source>
        <dbReference type="Proteomes" id="UP000240912"/>
    </source>
</evidence>
<proteinExistence type="predicted"/>
<evidence type="ECO:0000256" key="1">
    <source>
        <dbReference type="SAM" id="Phobius"/>
    </source>
</evidence>
<keyword evidence="1" id="KW-0472">Membrane</keyword>
<reference evidence="2 3" key="1">
    <citation type="submission" date="2018-03" db="EMBL/GenBank/DDBJ databases">
        <authorList>
            <person name="Keele B.F."/>
        </authorList>
    </citation>
    <scope>NUCLEOTIDE SEQUENCE [LARGE SCALE GENOMIC DNA]</scope>
    <source>
        <strain evidence="2 3">YL28-9</strain>
    </source>
</reference>
<accession>A0A2T3HH39</accession>
<keyword evidence="1" id="KW-0812">Transmembrane</keyword>
<name>A0A2T3HH39_9SPHI</name>
<dbReference type="RefSeq" id="WP_107217250.1">
    <property type="nucleotide sequence ID" value="NZ_KZ686272.1"/>
</dbReference>
<feature type="transmembrane region" description="Helical" evidence="1">
    <location>
        <begin position="34"/>
        <end position="51"/>
    </location>
</feature>
<feature type="transmembrane region" description="Helical" evidence="1">
    <location>
        <begin position="63"/>
        <end position="82"/>
    </location>
</feature>